<sequence length="29" mass="3402">MAIEKRGLIKNPETTPLSKLEYLKWTPED</sequence>
<dbReference type="AlphaFoldDB" id="A0A381PWH0"/>
<organism evidence="1">
    <name type="scientific">marine metagenome</name>
    <dbReference type="NCBI Taxonomy" id="408172"/>
    <lineage>
        <taxon>unclassified sequences</taxon>
        <taxon>metagenomes</taxon>
        <taxon>ecological metagenomes</taxon>
    </lineage>
</organism>
<reference evidence="1" key="1">
    <citation type="submission" date="2018-05" db="EMBL/GenBank/DDBJ databases">
        <authorList>
            <person name="Lanie J.A."/>
            <person name="Ng W.-L."/>
            <person name="Kazmierczak K.M."/>
            <person name="Andrzejewski T.M."/>
            <person name="Davidsen T.M."/>
            <person name="Wayne K.J."/>
            <person name="Tettelin H."/>
            <person name="Glass J.I."/>
            <person name="Rusch D."/>
            <person name="Podicherti R."/>
            <person name="Tsui H.-C.T."/>
            <person name="Winkler M.E."/>
        </authorList>
    </citation>
    <scope>NUCLEOTIDE SEQUENCE</scope>
</reference>
<proteinExistence type="predicted"/>
<evidence type="ECO:0000313" key="1">
    <source>
        <dbReference type="EMBL" id="SUZ71355.1"/>
    </source>
</evidence>
<accession>A0A381PWH0</accession>
<dbReference type="EMBL" id="UINC01001118">
    <property type="protein sequence ID" value="SUZ71355.1"/>
    <property type="molecule type" value="Genomic_DNA"/>
</dbReference>
<name>A0A381PWH0_9ZZZZ</name>
<gene>
    <name evidence="1" type="ORF">METZ01_LOCUS24209</name>
</gene>
<protein>
    <submittedName>
        <fullName evidence="1">Uncharacterized protein</fullName>
    </submittedName>
</protein>